<dbReference type="InterPro" id="IPR042185">
    <property type="entry name" value="Serpin_sf_2"/>
</dbReference>
<evidence type="ECO:0000256" key="1">
    <source>
        <dbReference type="ARBA" id="ARBA00008009"/>
    </source>
</evidence>
<dbReference type="PANTHER" id="PTHR11461:SF211">
    <property type="entry name" value="GH10112P-RELATED"/>
    <property type="match status" value="1"/>
</dbReference>
<comment type="similarity">
    <text evidence="1">Belongs to the serpin family. Poxviruses subfamily.</text>
</comment>
<dbReference type="InterPro" id="IPR023796">
    <property type="entry name" value="Serpin_dom"/>
</dbReference>
<accession>A0A481YZY4</accession>
<evidence type="ECO:0000259" key="2">
    <source>
        <dbReference type="SMART" id="SM00093"/>
    </source>
</evidence>
<protein>
    <submittedName>
        <fullName evidence="3">Serpin</fullName>
    </submittedName>
</protein>
<gene>
    <name evidence="3" type="ORF">LCMiAC01_00410</name>
</gene>
<dbReference type="EMBL" id="MK500388">
    <property type="protein sequence ID" value="QBK88377.1"/>
    <property type="molecule type" value="Genomic_DNA"/>
</dbReference>
<dbReference type="InterPro" id="IPR000215">
    <property type="entry name" value="Serpin_fam"/>
</dbReference>
<dbReference type="Gene3D" id="3.30.497.10">
    <property type="entry name" value="Antithrombin, subunit I, domain 2"/>
    <property type="match status" value="1"/>
</dbReference>
<dbReference type="Gene3D" id="2.30.39.10">
    <property type="entry name" value="Alpha-1-antitrypsin, domain 1"/>
    <property type="match status" value="1"/>
</dbReference>
<dbReference type="PROSITE" id="PS00284">
    <property type="entry name" value="SERPIN"/>
    <property type="match status" value="1"/>
</dbReference>
<dbReference type="PANTHER" id="PTHR11461">
    <property type="entry name" value="SERINE PROTEASE INHIBITOR, SERPIN"/>
    <property type="match status" value="1"/>
</dbReference>
<dbReference type="InterPro" id="IPR023795">
    <property type="entry name" value="Serpin_CS"/>
</dbReference>
<dbReference type="SMART" id="SM00093">
    <property type="entry name" value="SERPIN"/>
    <property type="match status" value="1"/>
</dbReference>
<reference evidence="3" key="1">
    <citation type="journal article" date="2019" name="MBio">
        <title>Virus Genomes from Deep Sea Sediments Expand the Ocean Megavirome and Support Independent Origins of Viral Gigantism.</title>
        <authorList>
            <person name="Backstrom D."/>
            <person name="Yutin N."/>
            <person name="Jorgensen S.L."/>
            <person name="Dharamshi J."/>
            <person name="Homa F."/>
            <person name="Zaremba-Niedwiedzka K."/>
            <person name="Spang A."/>
            <person name="Wolf Y.I."/>
            <person name="Koonin E.V."/>
            <person name="Ettema T.J."/>
        </authorList>
    </citation>
    <scope>NUCLEOTIDE SEQUENCE</scope>
</reference>
<evidence type="ECO:0000313" key="3">
    <source>
        <dbReference type="EMBL" id="QBK88377.1"/>
    </source>
</evidence>
<dbReference type="SUPFAM" id="SSF56574">
    <property type="entry name" value="Serpins"/>
    <property type="match status" value="1"/>
</dbReference>
<dbReference type="CDD" id="cd00172">
    <property type="entry name" value="serpin"/>
    <property type="match status" value="1"/>
</dbReference>
<name>A0A481YZY4_9VIRU</name>
<sequence>MDNVGMYQISSNKEIDNIEHADNVNRYLMERNSMFNLDTNNEQYMHHTNNNNNNQSHNNTVGEITGYTYNTDIRGMPVREYINEILEQDEYNENHNNHNNNTTHNNKNPNLDFDLYDTKPSTNVSYNDPYTNMDVANNRLKFSDINSNNHLLPKFRNNPEVDFSVILNKNAWYLYYLTRKSLISKRNDNYNFVISSLGLILPIIALYRGSADNTENEIKNVFSFMDADKDTTFQLASNIIKKIRCSSYLLNNFIYIPHFFPLNQEYVKYVRDICNIGQIDLRNPVLSHKNINRYIHALTNGEIENTVNKSTINKQTCIVLITISQFNSKWKIPFNPKYTSYEMFYSTTLRKVPMMKLFHSTQKYCEDDVNQVTELDCAHDMCMGIILPKNKSDMMIRHDQYRYYISKLQPTHIKCVSIPKFSLHVKYKLLNLFKQTKLSTLFSNANLSELTPFNDKSLYISDIIHQCIVTVNEGEYIPHKKIKTKTETETKTTINFIANHSFIFYIRYVPTNTILYIGRYV</sequence>
<dbReference type="Pfam" id="PF00079">
    <property type="entry name" value="Serpin"/>
    <property type="match status" value="1"/>
</dbReference>
<feature type="domain" description="Serpin" evidence="2">
    <location>
        <begin position="176"/>
        <end position="521"/>
    </location>
</feature>
<dbReference type="GO" id="GO:0004867">
    <property type="term" value="F:serine-type endopeptidase inhibitor activity"/>
    <property type="evidence" value="ECO:0007669"/>
    <property type="project" value="InterPro"/>
</dbReference>
<proteinExistence type="inferred from homology"/>
<dbReference type="GO" id="GO:0005615">
    <property type="term" value="C:extracellular space"/>
    <property type="evidence" value="ECO:0007669"/>
    <property type="project" value="InterPro"/>
</dbReference>
<organism evidence="3">
    <name type="scientific">Mimivirus LCMiAC01</name>
    <dbReference type="NCBI Taxonomy" id="2506608"/>
    <lineage>
        <taxon>Viruses</taxon>
        <taxon>Varidnaviria</taxon>
        <taxon>Bamfordvirae</taxon>
        <taxon>Nucleocytoviricota</taxon>
        <taxon>Megaviricetes</taxon>
        <taxon>Imitervirales</taxon>
        <taxon>Mimiviridae</taxon>
        <taxon>Klosneuvirinae</taxon>
    </lineage>
</organism>
<dbReference type="InterPro" id="IPR042178">
    <property type="entry name" value="Serpin_sf_1"/>
</dbReference>
<dbReference type="InterPro" id="IPR036186">
    <property type="entry name" value="Serpin_sf"/>
</dbReference>